<evidence type="ECO:0000256" key="1">
    <source>
        <dbReference type="SAM" id="MobiDB-lite"/>
    </source>
</evidence>
<organism evidence="2 3">
    <name type="scientific">Solanum commersonii</name>
    <name type="common">Commerson's wild potato</name>
    <name type="synonym">Commerson's nightshade</name>
    <dbReference type="NCBI Taxonomy" id="4109"/>
    <lineage>
        <taxon>Eukaryota</taxon>
        <taxon>Viridiplantae</taxon>
        <taxon>Streptophyta</taxon>
        <taxon>Embryophyta</taxon>
        <taxon>Tracheophyta</taxon>
        <taxon>Spermatophyta</taxon>
        <taxon>Magnoliopsida</taxon>
        <taxon>eudicotyledons</taxon>
        <taxon>Gunneridae</taxon>
        <taxon>Pentapetalae</taxon>
        <taxon>asterids</taxon>
        <taxon>lamiids</taxon>
        <taxon>Solanales</taxon>
        <taxon>Solanaceae</taxon>
        <taxon>Solanoideae</taxon>
        <taxon>Solaneae</taxon>
        <taxon>Solanum</taxon>
    </lineage>
</organism>
<gene>
    <name evidence="2" type="ORF">H5410_046208</name>
</gene>
<dbReference type="AlphaFoldDB" id="A0A9J5XF07"/>
<dbReference type="EMBL" id="JACXVP010000009">
    <property type="protein sequence ID" value="KAG5585774.1"/>
    <property type="molecule type" value="Genomic_DNA"/>
</dbReference>
<name>A0A9J5XF07_SOLCO</name>
<proteinExistence type="predicted"/>
<evidence type="ECO:0000313" key="3">
    <source>
        <dbReference type="Proteomes" id="UP000824120"/>
    </source>
</evidence>
<keyword evidence="3" id="KW-1185">Reference proteome</keyword>
<sequence length="131" mass="14700">MIPYSNTEVNQFKIRNQMQHSHSKRGTQCMFFTHRVTAYESRHGETSGVSALKYEVADLRKGVDYLKSTDFTSLIWSPDNEDAPKTSGIPPATTGDVHRGGTADEESDAKTSKELIAVYEEEMIEGKKKNI</sequence>
<protein>
    <submittedName>
        <fullName evidence="2">Uncharacterized protein</fullName>
    </submittedName>
</protein>
<feature type="compositionally biased region" description="Basic and acidic residues" evidence="1">
    <location>
        <begin position="96"/>
        <end position="112"/>
    </location>
</feature>
<dbReference type="Proteomes" id="UP000824120">
    <property type="component" value="Chromosome 9"/>
</dbReference>
<feature type="region of interest" description="Disordered" evidence="1">
    <location>
        <begin position="77"/>
        <end position="112"/>
    </location>
</feature>
<comment type="caution">
    <text evidence="2">The sequence shown here is derived from an EMBL/GenBank/DDBJ whole genome shotgun (WGS) entry which is preliminary data.</text>
</comment>
<evidence type="ECO:0000313" key="2">
    <source>
        <dbReference type="EMBL" id="KAG5585774.1"/>
    </source>
</evidence>
<accession>A0A9J5XF07</accession>
<reference evidence="2 3" key="1">
    <citation type="submission" date="2020-09" db="EMBL/GenBank/DDBJ databases">
        <title>De no assembly of potato wild relative species, Solanum commersonii.</title>
        <authorList>
            <person name="Cho K."/>
        </authorList>
    </citation>
    <scope>NUCLEOTIDE SEQUENCE [LARGE SCALE GENOMIC DNA]</scope>
    <source>
        <strain evidence="2">LZ3.2</strain>
        <tissue evidence="2">Leaf</tissue>
    </source>
</reference>